<reference evidence="1 2" key="1">
    <citation type="submission" date="2024-06" db="EMBL/GenBank/DDBJ databases">
        <title>Genomic Encyclopedia of Type Strains, Phase IV (KMG-IV): sequencing the most valuable type-strain genomes for metagenomic binning, comparative biology and taxonomic classification.</title>
        <authorList>
            <person name="Goeker M."/>
        </authorList>
    </citation>
    <scope>NUCLEOTIDE SEQUENCE [LARGE SCALE GENOMIC DNA]</scope>
    <source>
        <strain evidence="1 2">DSM 29846</strain>
    </source>
</reference>
<dbReference type="InterPro" id="IPR011013">
    <property type="entry name" value="Gal_mutarotase_sf_dom"/>
</dbReference>
<dbReference type="InterPro" id="IPR008183">
    <property type="entry name" value="Aldose_1/G6P_1-epimerase"/>
</dbReference>
<organism evidence="1 2">
    <name type="scientific">Mesorhizobium shonense</name>
    <dbReference type="NCBI Taxonomy" id="1209948"/>
    <lineage>
        <taxon>Bacteria</taxon>
        <taxon>Pseudomonadati</taxon>
        <taxon>Pseudomonadota</taxon>
        <taxon>Alphaproteobacteria</taxon>
        <taxon>Hyphomicrobiales</taxon>
        <taxon>Phyllobacteriaceae</taxon>
        <taxon>Mesorhizobium</taxon>
    </lineage>
</organism>
<keyword evidence="1" id="KW-0413">Isomerase</keyword>
<dbReference type="GO" id="GO:0004034">
    <property type="term" value="F:aldose 1-epimerase activity"/>
    <property type="evidence" value="ECO:0007669"/>
    <property type="project" value="UniProtKB-EC"/>
</dbReference>
<evidence type="ECO:0000313" key="1">
    <source>
        <dbReference type="EMBL" id="MET3590689.1"/>
    </source>
</evidence>
<dbReference type="Pfam" id="PF01263">
    <property type="entry name" value="Aldose_epim"/>
    <property type="match status" value="1"/>
</dbReference>
<dbReference type="Gene3D" id="2.70.98.10">
    <property type="match status" value="1"/>
</dbReference>
<protein>
    <submittedName>
        <fullName evidence="1">Aldose 1-epimerase</fullName>
        <ecNumber evidence="1">5.1.3.3</ecNumber>
    </submittedName>
</protein>
<accession>A0ABV2HJF1</accession>
<dbReference type="Proteomes" id="UP001549036">
    <property type="component" value="Unassembled WGS sequence"/>
</dbReference>
<proteinExistence type="predicted"/>
<dbReference type="RefSeq" id="WP_292303301.1">
    <property type="nucleotide sequence ID" value="NZ_JBEPLM010000001.1"/>
</dbReference>
<evidence type="ECO:0000313" key="2">
    <source>
        <dbReference type="Proteomes" id="UP001549036"/>
    </source>
</evidence>
<sequence length="290" mass="31601">MAGAIELNDGQSRLVLAPENGAAIARYDALVIGSAPIALLKPGDGTGASGCQLLVPWSNRISGGGFTFGGRFHAVAPNVPGEAFPIHGDGFQKPWRLVDRTDTEAELVLEDGAIGPYRYAASVTYSLRDGALEAWLTVENRAGMRLPYGLGFHPWFPRGDTTLLHAKAKRVWLEDERHLPVGVVPVSERPGWDFERPIPLPLDWVNNAFDGWNGRASITQLEDGIKITLNASPELDFYILYSPSPDAGFFCFEPVSHPVDAHHGEGLTPLDDGETMSAEMRLDWEIAETD</sequence>
<dbReference type="InterPro" id="IPR014718">
    <property type="entry name" value="GH-type_carb-bd"/>
</dbReference>
<dbReference type="SUPFAM" id="SSF74650">
    <property type="entry name" value="Galactose mutarotase-like"/>
    <property type="match status" value="1"/>
</dbReference>
<comment type="caution">
    <text evidence="1">The sequence shown here is derived from an EMBL/GenBank/DDBJ whole genome shotgun (WGS) entry which is preliminary data.</text>
</comment>
<dbReference type="CDD" id="cd09021">
    <property type="entry name" value="Aldose_epim_Ec_YphB"/>
    <property type="match status" value="1"/>
</dbReference>
<name>A0ABV2HJF1_9HYPH</name>
<keyword evidence="2" id="KW-1185">Reference proteome</keyword>
<dbReference type="EC" id="5.1.3.3" evidence="1"/>
<gene>
    <name evidence="1" type="ORF">ABID26_000068</name>
</gene>
<dbReference type="EMBL" id="JBEPLM010000001">
    <property type="protein sequence ID" value="MET3590689.1"/>
    <property type="molecule type" value="Genomic_DNA"/>
</dbReference>